<gene>
    <name evidence="2" type="ORF">EHYA_03655</name>
</gene>
<dbReference type="AlphaFoldDB" id="A0A401YN10"/>
<dbReference type="Proteomes" id="UP000286931">
    <property type="component" value="Unassembled WGS sequence"/>
</dbReference>
<name>A0A401YN10_9ACTN</name>
<evidence type="ECO:0000313" key="2">
    <source>
        <dbReference type="EMBL" id="GCD95971.1"/>
    </source>
</evidence>
<proteinExistence type="predicted"/>
<keyword evidence="1" id="KW-0472">Membrane</keyword>
<dbReference type="EMBL" id="BIFH01000019">
    <property type="protein sequence ID" value="GCD95971.1"/>
    <property type="molecule type" value="Genomic_DNA"/>
</dbReference>
<feature type="transmembrane region" description="Helical" evidence="1">
    <location>
        <begin position="54"/>
        <end position="73"/>
    </location>
</feature>
<protein>
    <recommendedName>
        <fullName evidence="4">DUF3592 domain-containing protein</fullName>
    </recommendedName>
</protein>
<dbReference type="RefSeq" id="WP_126638066.1">
    <property type="nucleotide sequence ID" value="NZ_BIFH01000019.1"/>
</dbReference>
<evidence type="ECO:0008006" key="4">
    <source>
        <dbReference type="Google" id="ProtNLM"/>
    </source>
</evidence>
<organism evidence="2 3">
    <name type="scientific">Embleya hyalina</name>
    <dbReference type="NCBI Taxonomy" id="516124"/>
    <lineage>
        <taxon>Bacteria</taxon>
        <taxon>Bacillati</taxon>
        <taxon>Actinomycetota</taxon>
        <taxon>Actinomycetes</taxon>
        <taxon>Kitasatosporales</taxon>
        <taxon>Streptomycetaceae</taxon>
        <taxon>Embleya</taxon>
    </lineage>
</organism>
<evidence type="ECO:0000313" key="3">
    <source>
        <dbReference type="Proteomes" id="UP000286931"/>
    </source>
</evidence>
<feature type="transmembrane region" description="Helical" evidence="1">
    <location>
        <begin position="23"/>
        <end position="48"/>
    </location>
</feature>
<sequence>MDWRRLPDPENLPPVTRKGKRQACLLGCVLAPVIALVALAVLGAVFLAFVYLPTAATCALLGLLEAAALLGLWTQRRLQRYGIALHGFVERLDKHWVTDDEGHGDWVYVARIRVEAPDGRSVLVRGRGREDTPIGEPRVVHYDPRKPDRIVERETRWGYRLMIVSTVLWTAGTAWCWIRVLSGGRMHYFD</sequence>
<evidence type="ECO:0000256" key="1">
    <source>
        <dbReference type="SAM" id="Phobius"/>
    </source>
</evidence>
<comment type="caution">
    <text evidence="2">The sequence shown here is derived from an EMBL/GenBank/DDBJ whole genome shotgun (WGS) entry which is preliminary data.</text>
</comment>
<keyword evidence="3" id="KW-1185">Reference proteome</keyword>
<feature type="transmembrane region" description="Helical" evidence="1">
    <location>
        <begin position="159"/>
        <end position="180"/>
    </location>
</feature>
<keyword evidence="1" id="KW-1133">Transmembrane helix</keyword>
<keyword evidence="1" id="KW-0812">Transmembrane</keyword>
<reference evidence="2 3" key="1">
    <citation type="submission" date="2018-12" db="EMBL/GenBank/DDBJ databases">
        <title>Draft genome sequence of Embleya hyalina NBRC 13850T.</title>
        <authorList>
            <person name="Komaki H."/>
            <person name="Hosoyama A."/>
            <person name="Kimura A."/>
            <person name="Ichikawa N."/>
            <person name="Tamura T."/>
        </authorList>
    </citation>
    <scope>NUCLEOTIDE SEQUENCE [LARGE SCALE GENOMIC DNA]</scope>
    <source>
        <strain evidence="2 3">NBRC 13850</strain>
    </source>
</reference>
<accession>A0A401YN10</accession>